<dbReference type="Proteomes" id="UP000325313">
    <property type="component" value="Unassembled WGS sequence"/>
</dbReference>
<organism evidence="2 3">
    <name type="scientific">Puccinia graminis f. sp. tritici</name>
    <dbReference type="NCBI Taxonomy" id="56615"/>
    <lineage>
        <taxon>Eukaryota</taxon>
        <taxon>Fungi</taxon>
        <taxon>Dikarya</taxon>
        <taxon>Basidiomycota</taxon>
        <taxon>Pucciniomycotina</taxon>
        <taxon>Pucciniomycetes</taxon>
        <taxon>Pucciniales</taxon>
        <taxon>Pucciniaceae</taxon>
        <taxon>Puccinia</taxon>
    </lineage>
</organism>
<dbReference type="EMBL" id="VDEP01000306">
    <property type="protein sequence ID" value="KAA1107975.1"/>
    <property type="molecule type" value="Genomic_DNA"/>
</dbReference>
<accession>A0A5B0Q3X3</accession>
<reference evidence="2 3" key="1">
    <citation type="submission" date="2019-05" db="EMBL/GenBank/DDBJ databases">
        <title>Emergence of the Ug99 lineage of the wheat stem rust pathogen through somatic hybridization.</title>
        <authorList>
            <person name="Li F."/>
            <person name="Upadhyaya N.M."/>
            <person name="Sperschneider J."/>
            <person name="Matny O."/>
            <person name="Nguyen-Phuc H."/>
            <person name="Mago R."/>
            <person name="Raley C."/>
            <person name="Miller M.E."/>
            <person name="Silverstein K.A.T."/>
            <person name="Henningsen E."/>
            <person name="Hirsch C.D."/>
            <person name="Visser B."/>
            <person name="Pretorius Z.A."/>
            <person name="Steffenson B.J."/>
            <person name="Schwessinger B."/>
            <person name="Dodds P.N."/>
            <person name="Figueroa M."/>
        </authorList>
    </citation>
    <scope>NUCLEOTIDE SEQUENCE [LARGE SCALE GENOMIC DNA]</scope>
    <source>
        <strain evidence="2 3">Ug99</strain>
    </source>
</reference>
<gene>
    <name evidence="2" type="ORF">PGTUg99_018646</name>
</gene>
<evidence type="ECO:0000256" key="1">
    <source>
        <dbReference type="SAM" id="MobiDB-lite"/>
    </source>
</evidence>
<feature type="compositionally biased region" description="Polar residues" evidence="1">
    <location>
        <begin position="83"/>
        <end position="92"/>
    </location>
</feature>
<evidence type="ECO:0000313" key="3">
    <source>
        <dbReference type="Proteomes" id="UP000325313"/>
    </source>
</evidence>
<name>A0A5B0Q3X3_PUCGR</name>
<comment type="caution">
    <text evidence="2">The sequence shown here is derived from an EMBL/GenBank/DDBJ whole genome shotgun (WGS) entry which is preliminary data.</text>
</comment>
<dbReference type="AlphaFoldDB" id="A0A5B0Q3X3"/>
<sequence length="232" mass="26087">MAERRWATLNNHSDNTKTTKRKLFNIRTNIRTTSQTKLNQFLQTHWQDTTIAPTLPQTKEAEEEVEEELAVVITKAPKGPQEQEVNPNQQRGTLEREEGFDSLEKQTTKEKKKLEEANSPSSSHAGLQRSNQPLVSPQPIASTSRLPEIPTPPVKENIPVKEVNVPRQLEERPSVQQDCALLALRRYSLQAEKVPLRGIRQRIAGIATETPMLSLLVEVEGPLAKLVNGLIV</sequence>
<feature type="compositionally biased region" description="Basic and acidic residues" evidence="1">
    <location>
        <begin position="93"/>
        <end position="116"/>
    </location>
</feature>
<evidence type="ECO:0000313" key="2">
    <source>
        <dbReference type="EMBL" id="KAA1107975.1"/>
    </source>
</evidence>
<protein>
    <submittedName>
        <fullName evidence="2">Uncharacterized protein</fullName>
    </submittedName>
</protein>
<feature type="compositionally biased region" description="Polar residues" evidence="1">
    <location>
        <begin position="118"/>
        <end position="145"/>
    </location>
</feature>
<feature type="region of interest" description="Disordered" evidence="1">
    <location>
        <begin position="74"/>
        <end position="157"/>
    </location>
</feature>
<proteinExistence type="predicted"/>